<organism evidence="1 2">
    <name type="scientific">Desmospora activa DSM 45169</name>
    <dbReference type="NCBI Taxonomy" id="1121389"/>
    <lineage>
        <taxon>Bacteria</taxon>
        <taxon>Bacillati</taxon>
        <taxon>Bacillota</taxon>
        <taxon>Bacilli</taxon>
        <taxon>Bacillales</taxon>
        <taxon>Thermoactinomycetaceae</taxon>
        <taxon>Desmospora</taxon>
    </lineage>
</organism>
<name>A0A2T4YZ19_9BACL</name>
<evidence type="ECO:0000313" key="2">
    <source>
        <dbReference type="Proteomes" id="UP000241639"/>
    </source>
</evidence>
<reference evidence="1 2" key="1">
    <citation type="submission" date="2018-04" db="EMBL/GenBank/DDBJ databases">
        <title>Genomic Encyclopedia of Archaeal and Bacterial Type Strains, Phase II (KMG-II): from individual species to whole genera.</title>
        <authorList>
            <person name="Goeker M."/>
        </authorList>
    </citation>
    <scope>NUCLEOTIDE SEQUENCE [LARGE SCALE GENOMIC DNA]</scope>
    <source>
        <strain evidence="1 2">DSM 45169</strain>
    </source>
</reference>
<accession>A0A2T4YZ19</accession>
<protein>
    <submittedName>
        <fullName evidence="1">Uncharacterized protein</fullName>
    </submittedName>
</protein>
<gene>
    <name evidence="1" type="ORF">C8J48_3750</name>
</gene>
<dbReference type="AlphaFoldDB" id="A0A2T4YZ19"/>
<sequence length="137" mass="16281">MKKDDFAKQLGFFNWKRLMDATVVKYQDINCSWFVTQLPDGYWAHWDNIQLNPQHVYVFDTLEEAENKCRESYQDFLDILSIDYGSGLKFKLRKSKAFRVFAEITQGPPLIIRLYAKLQGKTPEEYLNQINQGKFKR</sequence>
<keyword evidence="2" id="KW-1185">Reference proteome</keyword>
<comment type="caution">
    <text evidence="1">The sequence shown here is derived from an EMBL/GenBank/DDBJ whole genome shotgun (WGS) entry which is preliminary data.</text>
</comment>
<dbReference type="EMBL" id="PZZP01000007">
    <property type="protein sequence ID" value="PTM51926.1"/>
    <property type="molecule type" value="Genomic_DNA"/>
</dbReference>
<evidence type="ECO:0000313" key="1">
    <source>
        <dbReference type="EMBL" id="PTM51926.1"/>
    </source>
</evidence>
<dbReference type="Proteomes" id="UP000241639">
    <property type="component" value="Unassembled WGS sequence"/>
</dbReference>
<proteinExistence type="predicted"/>